<accession>A0AA35K0M8</accession>
<gene>
    <name evidence="1" type="ORF">PODLI_1B039069</name>
</gene>
<evidence type="ECO:0000313" key="2">
    <source>
        <dbReference type="Proteomes" id="UP001178461"/>
    </source>
</evidence>
<dbReference type="EMBL" id="OX395128">
    <property type="protein sequence ID" value="CAI5769350.1"/>
    <property type="molecule type" value="Genomic_DNA"/>
</dbReference>
<reference evidence="1" key="1">
    <citation type="submission" date="2022-12" db="EMBL/GenBank/DDBJ databases">
        <authorList>
            <person name="Alioto T."/>
            <person name="Alioto T."/>
            <person name="Gomez Garrido J."/>
        </authorList>
    </citation>
    <scope>NUCLEOTIDE SEQUENCE</scope>
</reference>
<dbReference type="AlphaFoldDB" id="A0AA35K0M8"/>
<keyword evidence="2" id="KW-1185">Reference proteome</keyword>
<dbReference type="Proteomes" id="UP001178461">
    <property type="component" value="Chromosome 3"/>
</dbReference>
<organism evidence="1 2">
    <name type="scientific">Podarcis lilfordi</name>
    <name type="common">Lilford's wall lizard</name>
    <dbReference type="NCBI Taxonomy" id="74358"/>
    <lineage>
        <taxon>Eukaryota</taxon>
        <taxon>Metazoa</taxon>
        <taxon>Chordata</taxon>
        <taxon>Craniata</taxon>
        <taxon>Vertebrata</taxon>
        <taxon>Euteleostomi</taxon>
        <taxon>Lepidosauria</taxon>
        <taxon>Squamata</taxon>
        <taxon>Bifurcata</taxon>
        <taxon>Unidentata</taxon>
        <taxon>Episquamata</taxon>
        <taxon>Laterata</taxon>
        <taxon>Lacertibaenia</taxon>
        <taxon>Lacertidae</taxon>
        <taxon>Podarcis</taxon>
    </lineage>
</organism>
<evidence type="ECO:0000313" key="1">
    <source>
        <dbReference type="EMBL" id="CAI5769350.1"/>
    </source>
</evidence>
<sequence length="94" mass="10558">MNSSVPLSVLLDPQNSLRDDEGWFSYQRSIITRVSECRMSFNTSLQRNNKCPCFQDVLVPSLQVYSKEAFLLNVAEVAAPQDEGAVTFKRVASL</sequence>
<proteinExistence type="predicted"/>
<protein>
    <submittedName>
        <fullName evidence="1">Uncharacterized protein</fullName>
    </submittedName>
</protein>
<name>A0AA35K0M8_9SAUR</name>